<sequence>MVMFQGKMTILGLLQRLAVRMTPQFTLATSASPPSPTTTRVLFTPFLHLNLRSSTTLTSTTMSAANPATTPLDSIFKQKKLLRTKVKKELKSMDPTLRSQEDDAIQNIVLEAPWFKSCKRLCAYISCGALREVDTAKILSQILKNSGQDDHSQVRKKLYVPRVEDKNSYMRMLNISRMDDLVANSMNILEPASCDAEGNERENVMFANEPVDLFILPGLAFDKSGRRLGRGGGYYDTFLTKYQELAEDRNWKKPLFVALSYSVQILEDGVIPLTPNDVPVDALVSSSGFIPINPLANKMCS</sequence>
<protein>
    <recommendedName>
        <fullName evidence="5">5-formyltetrahydrofolate cyclo-ligase</fullName>
        <ecNumber evidence="5">6.3.3.2</ecNumber>
    </recommendedName>
</protein>
<reference evidence="6" key="1">
    <citation type="submission" date="2019-10" db="EMBL/GenBank/DDBJ databases">
        <authorList>
            <person name="Zhang R."/>
            <person name="Pan Y."/>
            <person name="Wang J."/>
            <person name="Ma R."/>
            <person name="Yu S."/>
        </authorList>
    </citation>
    <scope>NUCLEOTIDE SEQUENCE</scope>
    <source>
        <strain evidence="6">LA-IB0</strain>
        <tissue evidence="6">Leaf</tissue>
    </source>
</reference>
<name>A0AAV6XG60_9LAMI</name>
<comment type="caution">
    <text evidence="6">The sequence shown here is derived from an EMBL/GenBank/DDBJ whole genome shotgun (WGS) entry which is preliminary data.</text>
</comment>
<dbReference type="Gene3D" id="3.40.50.10420">
    <property type="entry name" value="NagB/RpiA/CoA transferase-like"/>
    <property type="match status" value="1"/>
</dbReference>
<dbReference type="Proteomes" id="UP000826271">
    <property type="component" value="Unassembled WGS sequence"/>
</dbReference>
<dbReference type="PANTHER" id="PTHR23407">
    <property type="entry name" value="ATPASE INHIBITOR/5-FORMYLTETRAHYDROFOLATE CYCLO-LIGASE"/>
    <property type="match status" value="1"/>
</dbReference>
<evidence type="ECO:0000256" key="5">
    <source>
        <dbReference type="ARBA" id="ARBA00038966"/>
    </source>
</evidence>
<keyword evidence="2" id="KW-0547">Nucleotide-binding</keyword>
<proteinExistence type="inferred from homology"/>
<evidence type="ECO:0000256" key="4">
    <source>
        <dbReference type="ARBA" id="ARBA00036539"/>
    </source>
</evidence>
<dbReference type="EC" id="6.3.3.2" evidence="5"/>
<dbReference type="SUPFAM" id="SSF100950">
    <property type="entry name" value="NagB/RpiA/CoA transferase-like"/>
    <property type="match status" value="1"/>
</dbReference>
<dbReference type="Pfam" id="PF01812">
    <property type="entry name" value="5-FTHF_cyc-lig"/>
    <property type="match status" value="1"/>
</dbReference>
<comment type="similarity">
    <text evidence="1">Belongs to the 5-formyltetrahydrofolate cyclo-ligase family.</text>
</comment>
<dbReference type="NCBIfam" id="TIGR02727">
    <property type="entry name" value="MTHFS_bact"/>
    <property type="match status" value="1"/>
</dbReference>
<dbReference type="GO" id="GO:0030272">
    <property type="term" value="F:5-formyltetrahydrofolate cyclo-ligase activity"/>
    <property type="evidence" value="ECO:0007669"/>
    <property type="project" value="UniProtKB-EC"/>
</dbReference>
<evidence type="ECO:0000313" key="7">
    <source>
        <dbReference type="Proteomes" id="UP000826271"/>
    </source>
</evidence>
<comment type="catalytic activity">
    <reaction evidence="4">
        <text>(6S)-5-formyl-5,6,7,8-tetrahydrofolate + ATP = (6R)-5,10-methenyltetrahydrofolate + ADP + phosphate</text>
        <dbReference type="Rhea" id="RHEA:10488"/>
        <dbReference type="ChEBI" id="CHEBI:30616"/>
        <dbReference type="ChEBI" id="CHEBI:43474"/>
        <dbReference type="ChEBI" id="CHEBI:57455"/>
        <dbReference type="ChEBI" id="CHEBI:57457"/>
        <dbReference type="ChEBI" id="CHEBI:456216"/>
        <dbReference type="EC" id="6.3.3.2"/>
    </reaction>
</comment>
<dbReference type="GO" id="GO:0005739">
    <property type="term" value="C:mitochondrion"/>
    <property type="evidence" value="ECO:0007669"/>
    <property type="project" value="TreeGrafter"/>
</dbReference>
<dbReference type="GO" id="GO:0009396">
    <property type="term" value="P:folic acid-containing compound biosynthetic process"/>
    <property type="evidence" value="ECO:0007669"/>
    <property type="project" value="TreeGrafter"/>
</dbReference>
<dbReference type="EMBL" id="WHWC01000007">
    <property type="protein sequence ID" value="KAG8379022.1"/>
    <property type="molecule type" value="Genomic_DNA"/>
</dbReference>
<evidence type="ECO:0000256" key="3">
    <source>
        <dbReference type="ARBA" id="ARBA00022840"/>
    </source>
</evidence>
<dbReference type="AlphaFoldDB" id="A0AAV6XG60"/>
<evidence type="ECO:0000313" key="6">
    <source>
        <dbReference type="EMBL" id="KAG8379022.1"/>
    </source>
</evidence>
<dbReference type="GO" id="GO:0035999">
    <property type="term" value="P:tetrahydrofolate interconversion"/>
    <property type="evidence" value="ECO:0007669"/>
    <property type="project" value="TreeGrafter"/>
</dbReference>
<accession>A0AAV6XG60</accession>
<dbReference type="PANTHER" id="PTHR23407:SF1">
    <property type="entry name" value="5-FORMYLTETRAHYDROFOLATE CYCLO-LIGASE"/>
    <property type="match status" value="1"/>
</dbReference>
<dbReference type="InterPro" id="IPR037171">
    <property type="entry name" value="NagB/RpiA_transferase-like"/>
</dbReference>
<gene>
    <name evidence="6" type="ORF">BUALT_Bualt07G0045000</name>
</gene>
<dbReference type="InterPro" id="IPR002698">
    <property type="entry name" value="FTHF_cligase"/>
</dbReference>
<evidence type="ECO:0000256" key="2">
    <source>
        <dbReference type="ARBA" id="ARBA00022741"/>
    </source>
</evidence>
<evidence type="ECO:0000256" key="1">
    <source>
        <dbReference type="ARBA" id="ARBA00010638"/>
    </source>
</evidence>
<dbReference type="GO" id="GO:0005524">
    <property type="term" value="F:ATP binding"/>
    <property type="evidence" value="ECO:0007669"/>
    <property type="project" value="UniProtKB-KW"/>
</dbReference>
<keyword evidence="7" id="KW-1185">Reference proteome</keyword>
<dbReference type="InterPro" id="IPR024185">
    <property type="entry name" value="FTHF_cligase-like_sf"/>
</dbReference>
<keyword evidence="3" id="KW-0067">ATP-binding</keyword>
<dbReference type="FunFam" id="3.40.50.10420:FF:000003">
    <property type="entry name" value="5-formyltetrahydrofolate cyclo-ligase"/>
    <property type="match status" value="1"/>
</dbReference>
<organism evidence="6 7">
    <name type="scientific">Buddleja alternifolia</name>
    <dbReference type="NCBI Taxonomy" id="168488"/>
    <lineage>
        <taxon>Eukaryota</taxon>
        <taxon>Viridiplantae</taxon>
        <taxon>Streptophyta</taxon>
        <taxon>Embryophyta</taxon>
        <taxon>Tracheophyta</taxon>
        <taxon>Spermatophyta</taxon>
        <taxon>Magnoliopsida</taxon>
        <taxon>eudicotyledons</taxon>
        <taxon>Gunneridae</taxon>
        <taxon>Pentapetalae</taxon>
        <taxon>asterids</taxon>
        <taxon>lamiids</taxon>
        <taxon>Lamiales</taxon>
        <taxon>Scrophulariaceae</taxon>
        <taxon>Buddlejeae</taxon>
        <taxon>Buddleja</taxon>
    </lineage>
</organism>